<keyword evidence="4" id="KW-1185">Reference proteome</keyword>
<evidence type="ECO:0000313" key="2">
    <source>
        <dbReference type="EMBL" id="QAV20122.1"/>
    </source>
</evidence>
<dbReference type="KEGG" id="pchi:PC41400_21625"/>
<evidence type="ECO:0000313" key="3">
    <source>
        <dbReference type="Proteomes" id="UP000288943"/>
    </source>
</evidence>
<dbReference type="EMBL" id="CP026520">
    <property type="protein sequence ID" value="QAV20122.1"/>
    <property type="molecule type" value="Genomic_DNA"/>
</dbReference>
<proteinExistence type="predicted"/>
<sequence length="64" mass="7446">MRRFRVTVVPDVVKKLGRQQAENDAEVYLKENIREAGEDENKYAIKCHIDVRTQQLICNATKVN</sequence>
<evidence type="ECO:0000313" key="4">
    <source>
        <dbReference type="Proteomes" id="UP001527202"/>
    </source>
</evidence>
<reference evidence="1 4" key="2">
    <citation type="submission" date="2022-05" db="EMBL/GenBank/DDBJ databases">
        <title>Genome Sequencing of Bee-Associated Microbes.</title>
        <authorList>
            <person name="Dunlap C."/>
        </authorList>
    </citation>
    <scope>NUCLEOTIDE SEQUENCE [LARGE SCALE GENOMIC DNA]</scope>
    <source>
        <strain evidence="1 4">NRRL B-23120</strain>
    </source>
</reference>
<dbReference type="EMBL" id="JAMDMJ010000054">
    <property type="protein sequence ID" value="MCY9599704.1"/>
    <property type="molecule type" value="Genomic_DNA"/>
</dbReference>
<dbReference type="GeneID" id="95377396"/>
<dbReference type="RefSeq" id="WP_042232925.1">
    <property type="nucleotide sequence ID" value="NZ_CP026520.1"/>
</dbReference>
<accession>A0A410X0Y7</accession>
<name>A0A410X0Y7_9BACL</name>
<evidence type="ECO:0000313" key="1">
    <source>
        <dbReference type="EMBL" id="MCY9599704.1"/>
    </source>
</evidence>
<organism evidence="2 3">
    <name type="scientific">Paenibacillus chitinolyticus</name>
    <dbReference type="NCBI Taxonomy" id="79263"/>
    <lineage>
        <taxon>Bacteria</taxon>
        <taxon>Bacillati</taxon>
        <taxon>Bacillota</taxon>
        <taxon>Bacilli</taxon>
        <taxon>Bacillales</taxon>
        <taxon>Paenibacillaceae</taxon>
        <taxon>Paenibacillus</taxon>
    </lineage>
</organism>
<dbReference type="AlphaFoldDB" id="A0A410X0Y7"/>
<gene>
    <name evidence="1" type="ORF">M5X16_28565</name>
    <name evidence="2" type="ORF">PC41400_21625</name>
</gene>
<dbReference type="Proteomes" id="UP000288943">
    <property type="component" value="Chromosome"/>
</dbReference>
<dbReference type="OrthoDB" id="9922702at2"/>
<dbReference type="Proteomes" id="UP001527202">
    <property type="component" value="Unassembled WGS sequence"/>
</dbReference>
<protein>
    <submittedName>
        <fullName evidence="2">Uncharacterized protein</fullName>
    </submittedName>
</protein>
<reference evidence="2 3" key="1">
    <citation type="submission" date="2018-01" db="EMBL/GenBank/DDBJ databases">
        <title>The whole genome sequencing and assembly of Paenibacillus chitinolyticus KCCM 41400 strain.</title>
        <authorList>
            <person name="Kim J.-Y."/>
            <person name="Park M.-K."/>
            <person name="Lee Y.-J."/>
            <person name="Yi H."/>
            <person name="Bahn Y.-S."/>
            <person name="Kim J.F."/>
            <person name="Lee D.-W."/>
        </authorList>
    </citation>
    <scope>NUCLEOTIDE SEQUENCE [LARGE SCALE GENOMIC DNA]</scope>
    <source>
        <strain evidence="2 3">KCCM 41400</strain>
    </source>
</reference>